<proteinExistence type="predicted"/>
<feature type="domain" description="Methyltransferase type 11" evidence="1">
    <location>
        <begin position="45"/>
        <end position="140"/>
    </location>
</feature>
<dbReference type="RefSeq" id="WP_002682671.1">
    <property type="nucleotide sequence ID" value="NZ_JH600070.1"/>
</dbReference>
<name>I3CBT0_9GAMM</name>
<evidence type="ECO:0000259" key="1">
    <source>
        <dbReference type="Pfam" id="PF08241"/>
    </source>
</evidence>
<dbReference type="Pfam" id="PF08241">
    <property type="entry name" value="Methyltransf_11"/>
    <property type="match status" value="1"/>
</dbReference>
<organism evidence="2 3">
    <name type="scientific">Beggiatoa alba B18LD</name>
    <dbReference type="NCBI Taxonomy" id="395493"/>
    <lineage>
        <taxon>Bacteria</taxon>
        <taxon>Pseudomonadati</taxon>
        <taxon>Pseudomonadota</taxon>
        <taxon>Gammaproteobacteria</taxon>
        <taxon>Thiotrichales</taxon>
        <taxon>Thiotrichaceae</taxon>
        <taxon>Beggiatoa</taxon>
    </lineage>
</organism>
<sequence>MDKDSVVNAYKRYASVYDIIFGWVFHPGRMRSVEQMKCQSGDTVLEVGAGTGLSLPLYPSDVMIIGIDLSPHMLNKAKILSERDGLKNVAFAVADAQQLCFPDNSFDKVVAMYVASVVPDPQVFVAEIKRVCKPHGDIFFVNHFSHQNSWVRRFEQFLTLFAKVIGFRTDLSLEEFITHNNLIVKEVTPINLFGYWSMIHAIND</sequence>
<dbReference type="CDD" id="cd02440">
    <property type="entry name" value="AdoMet_MTases"/>
    <property type="match status" value="1"/>
</dbReference>
<dbReference type="PANTHER" id="PTHR45036:SF1">
    <property type="entry name" value="METHYLTRANSFERASE LIKE 7A"/>
    <property type="match status" value="1"/>
</dbReference>
<dbReference type="SUPFAM" id="SSF53335">
    <property type="entry name" value="S-adenosyl-L-methionine-dependent methyltransferases"/>
    <property type="match status" value="1"/>
</dbReference>
<dbReference type="Proteomes" id="UP000005744">
    <property type="component" value="Unassembled WGS sequence"/>
</dbReference>
<dbReference type="InterPro" id="IPR013216">
    <property type="entry name" value="Methyltransf_11"/>
</dbReference>
<dbReference type="AlphaFoldDB" id="I3CBT0"/>
<dbReference type="OrthoDB" id="323463at2"/>
<dbReference type="Gene3D" id="3.40.50.150">
    <property type="entry name" value="Vaccinia Virus protein VP39"/>
    <property type="match status" value="1"/>
</dbReference>
<gene>
    <name evidence="2" type="ORF">BegalDRAFT_0150</name>
</gene>
<keyword evidence="2" id="KW-0830">Ubiquinone</keyword>
<dbReference type="GO" id="GO:0032259">
    <property type="term" value="P:methylation"/>
    <property type="evidence" value="ECO:0007669"/>
    <property type="project" value="UniProtKB-KW"/>
</dbReference>
<keyword evidence="2" id="KW-0489">Methyltransferase</keyword>
<dbReference type="eggNOG" id="COG2226">
    <property type="taxonomic scope" value="Bacteria"/>
</dbReference>
<evidence type="ECO:0000313" key="3">
    <source>
        <dbReference type="Proteomes" id="UP000005744"/>
    </source>
</evidence>
<keyword evidence="3" id="KW-1185">Reference proteome</keyword>
<evidence type="ECO:0000313" key="2">
    <source>
        <dbReference type="EMBL" id="EIJ41073.1"/>
    </source>
</evidence>
<reference evidence="2 3" key="1">
    <citation type="submission" date="2011-11" db="EMBL/GenBank/DDBJ databases">
        <title>Improved High-Quality Draft sequence of Beggiatoa alba B18lD.</title>
        <authorList>
            <consortium name="US DOE Joint Genome Institute"/>
            <person name="Lucas S."/>
            <person name="Han J."/>
            <person name="Lapidus A."/>
            <person name="Cheng J.-F."/>
            <person name="Goodwin L."/>
            <person name="Pitluck S."/>
            <person name="Peters L."/>
            <person name="Mikhailova N."/>
            <person name="Held B."/>
            <person name="Detter J.C."/>
            <person name="Han C."/>
            <person name="Tapia R."/>
            <person name="Land M."/>
            <person name="Hauser L."/>
            <person name="Kyrpides N."/>
            <person name="Ivanova N."/>
            <person name="Pagani I."/>
            <person name="Samuel K."/>
            <person name="Teske A."/>
            <person name="Mueller J."/>
            <person name="Woyke T."/>
        </authorList>
    </citation>
    <scope>NUCLEOTIDE SEQUENCE [LARGE SCALE GENOMIC DNA]</scope>
    <source>
        <strain evidence="2 3">B18LD</strain>
    </source>
</reference>
<dbReference type="EMBL" id="JH600070">
    <property type="protein sequence ID" value="EIJ41073.1"/>
    <property type="molecule type" value="Genomic_DNA"/>
</dbReference>
<dbReference type="PANTHER" id="PTHR45036">
    <property type="entry name" value="METHYLTRANSFERASE LIKE 7B"/>
    <property type="match status" value="1"/>
</dbReference>
<dbReference type="STRING" id="395493.BegalDRAFT_0150"/>
<accession>I3CBT0</accession>
<dbReference type="InterPro" id="IPR052356">
    <property type="entry name" value="Thiol_S-MT"/>
</dbReference>
<dbReference type="InterPro" id="IPR029063">
    <property type="entry name" value="SAM-dependent_MTases_sf"/>
</dbReference>
<dbReference type="HOGENOM" id="CLU_037990_7_0_6"/>
<protein>
    <submittedName>
        <fullName evidence="2">Methylase involved in ubiquinone/menaquinone biosynthesis</fullName>
    </submittedName>
</protein>
<dbReference type="GO" id="GO:0008757">
    <property type="term" value="F:S-adenosylmethionine-dependent methyltransferase activity"/>
    <property type="evidence" value="ECO:0007669"/>
    <property type="project" value="InterPro"/>
</dbReference>
<keyword evidence="2" id="KW-0808">Transferase</keyword>